<protein>
    <submittedName>
        <fullName evidence="1">Uncharacterized protein</fullName>
    </submittedName>
</protein>
<evidence type="ECO:0000313" key="1">
    <source>
        <dbReference type="EMBL" id="QHT04310.1"/>
    </source>
</evidence>
<sequence length="79" mass="9160">MELKRFFNTETGKIIVSILLGLGLATFFRKTCEGRNCLSFRGPDLEDIKNKKYKYGNTCFQYEMASIPCDNKKKYVDFA</sequence>
<dbReference type="AlphaFoldDB" id="A0A6C0CK96"/>
<name>A0A6C0CK96_9ZZZZ</name>
<proteinExistence type="predicted"/>
<reference evidence="1" key="1">
    <citation type="journal article" date="2020" name="Nature">
        <title>Giant virus diversity and host interactions through global metagenomics.</title>
        <authorList>
            <person name="Schulz F."/>
            <person name="Roux S."/>
            <person name="Paez-Espino D."/>
            <person name="Jungbluth S."/>
            <person name="Walsh D.A."/>
            <person name="Denef V.J."/>
            <person name="McMahon K.D."/>
            <person name="Konstantinidis K.T."/>
            <person name="Eloe-Fadrosh E.A."/>
            <person name="Kyrpides N.C."/>
            <person name="Woyke T."/>
        </authorList>
    </citation>
    <scope>NUCLEOTIDE SEQUENCE</scope>
    <source>
        <strain evidence="1">GVMAG-M-3300021185-45</strain>
    </source>
</reference>
<organism evidence="1">
    <name type="scientific">viral metagenome</name>
    <dbReference type="NCBI Taxonomy" id="1070528"/>
    <lineage>
        <taxon>unclassified sequences</taxon>
        <taxon>metagenomes</taxon>
        <taxon>organismal metagenomes</taxon>
    </lineage>
</organism>
<accession>A0A6C0CK96</accession>
<dbReference type="EMBL" id="MN739426">
    <property type="protein sequence ID" value="QHT04310.1"/>
    <property type="molecule type" value="Genomic_DNA"/>
</dbReference>